<reference evidence="2 3" key="2">
    <citation type="submission" date="2020-04" db="EMBL/GenBank/DDBJ databases">
        <title>Genome sequencing and assembly of multiple isolates from the Colletotrichum gloeosporioides species complex.</title>
        <authorList>
            <person name="Gan P."/>
            <person name="Shirasu K."/>
        </authorList>
    </citation>
    <scope>NUCLEOTIDE SEQUENCE [LARGE SCALE GENOMIC DNA]</scope>
    <source>
        <strain evidence="2 3">Nara gc5</strain>
    </source>
</reference>
<gene>
    <name evidence="2" type="ORF">CGGC5_v016983</name>
</gene>
<reference evidence="2 3" key="1">
    <citation type="submission" date="2012-08" db="EMBL/GenBank/DDBJ databases">
        <authorList>
            <person name="Gan P.H.P."/>
            <person name="Ikeda K."/>
            <person name="Irieda H."/>
            <person name="Narusaka M."/>
            <person name="O'Connell R.J."/>
            <person name="Narusaka Y."/>
            <person name="Takano Y."/>
            <person name="Kubo Y."/>
            <person name="Shirasu K."/>
        </authorList>
    </citation>
    <scope>NUCLEOTIDE SEQUENCE [LARGE SCALE GENOMIC DNA]</scope>
    <source>
        <strain evidence="2 3">Nara gc5</strain>
    </source>
</reference>
<feature type="compositionally biased region" description="Basic and acidic residues" evidence="1">
    <location>
        <begin position="1"/>
        <end position="14"/>
    </location>
</feature>
<name>A0A7J6IGB8_COLFN</name>
<feature type="region of interest" description="Disordered" evidence="1">
    <location>
        <begin position="1"/>
        <end position="75"/>
    </location>
</feature>
<dbReference type="InParanoid" id="A0A7J6IGB8"/>
<organism evidence="2 3">
    <name type="scientific">Colletotrichum fructicola (strain Nara gc5)</name>
    <name type="common">Anthracnose fungus</name>
    <name type="synonym">Colletotrichum gloeosporioides (strain Nara gc5)</name>
    <dbReference type="NCBI Taxonomy" id="1213859"/>
    <lineage>
        <taxon>Eukaryota</taxon>
        <taxon>Fungi</taxon>
        <taxon>Dikarya</taxon>
        <taxon>Ascomycota</taxon>
        <taxon>Pezizomycotina</taxon>
        <taxon>Sordariomycetes</taxon>
        <taxon>Hypocreomycetidae</taxon>
        <taxon>Glomerellales</taxon>
        <taxon>Glomerellaceae</taxon>
        <taxon>Colletotrichum</taxon>
        <taxon>Colletotrichum gloeosporioides species complex</taxon>
    </lineage>
</organism>
<dbReference type="GeneID" id="43610090"/>
<dbReference type="AlphaFoldDB" id="A0A7J6IGB8"/>
<comment type="caution">
    <text evidence="2">The sequence shown here is derived from an EMBL/GenBank/DDBJ whole genome shotgun (WGS) entry which is preliminary data.</text>
</comment>
<dbReference type="RefSeq" id="XP_031877567.1">
    <property type="nucleotide sequence ID" value="XM_032025941.1"/>
</dbReference>
<dbReference type="EMBL" id="ANPB02000011">
    <property type="protein sequence ID" value="KAF4474405.1"/>
    <property type="molecule type" value="Genomic_DNA"/>
</dbReference>
<evidence type="ECO:0000256" key="1">
    <source>
        <dbReference type="SAM" id="MobiDB-lite"/>
    </source>
</evidence>
<feature type="compositionally biased region" description="Basic residues" evidence="1">
    <location>
        <begin position="62"/>
        <end position="73"/>
    </location>
</feature>
<sequence>MEEALKRFNDELKKLGANSSSLSASRRQRNNSKATTAMQTPTTATPNRKGDTGMTEQNTKPKNTKPKNTKPKKINAVVQLIRDFISKARSE</sequence>
<protein>
    <submittedName>
        <fullName evidence="2">Uncharacterized protein</fullName>
    </submittedName>
</protein>
<evidence type="ECO:0000313" key="2">
    <source>
        <dbReference type="EMBL" id="KAF4474405.1"/>
    </source>
</evidence>
<dbReference type="Proteomes" id="UP000011096">
    <property type="component" value="Unassembled WGS sequence"/>
</dbReference>
<accession>A0A7J6IGB8</accession>
<keyword evidence="3" id="KW-1185">Reference proteome</keyword>
<proteinExistence type="predicted"/>
<evidence type="ECO:0000313" key="3">
    <source>
        <dbReference type="Proteomes" id="UP000011096"/>
    </source>
</evidence>
<feature type="compositionally biased region" description="Low complexity" evidence="1">
    <location>
        <begin position="34"/>
        <end position="46"/>
    </location>
</feature>